<keyword evidence="1" id="KW-0472">Membrane</keyword>
<evidence type="ECO:0000313" key="2">
    <source>
        <dbReference type="EMBL" id="MFC5922555.1"/>
    </source>
</evidence>
<organism evidence="2 3">
    <name type="scientific">Micromonospora vulcania</name>
    <dbReference type="NCBI Taxonomy" id="1441873"/>
    <lineage>
        <taxon>Bacteria</taxon>
        <taxon>Bacillati</taxon>
        <taxon>Actinomycetota</taxon>
        <taxon>Actinomycetes</taxon>
        <taxon>Micromonosporales</taxon>
        <taxon>Micromonosporaceae</taxon>
        <taxon>Micromonospora</taxon>
    </lineage>
</organism>
<keyword evidence="3" id="KW-1185">Reference proteome</keyword>
<evidence type="ECO:0000256" key="1">
    <source>
        <dbReference type="SAM" id="Phobius"/>
    </source>
</evidence>
<dbReference type="Proteomes" id="UP001596226">
    <property type="component" value="Unassembled WGS sequence"/>
</dbReference>
<reference evidence="3" key="1">
    <citation type="journal article" date="2019" name="Int. J. Syst. Evol. Microbiol.">
        <title>The Global Catalogue of Microorganisms (GCM) 10K type strain sequencing project: providing services to taxonomists for standard genome sequencing and annotation.</title>
        <authorList>
            <consortium name="The Broad Institute Genomics Platform"/>
            <consortium name="The Broad Institute Genome Sequencing Center for Infectious Disease"/>
            <person name="Wu L."/>
            <person name="Ma J."/>
        </authorList>
    </citation>
    <scope>NUCLEOTIDE SEQUENCE [LARGE SCALE GENOMIC DNA]</scope>
    <source>
        <strain evidence="3">CGMCC 4.7144</strain>
    </source>
</reference>
<feature type="transmembrane region" description="Helical" evidence="1">
    <location>
        <begin position="128"/>
        <end position="148"/>
    </location>
</feature>
<dbReference type="RefSeq" id="WP_377505590.1">
    <property type="nucleotide sequence ID" value="NZ_JBHSQS010000002.1"/>
</dbReference>
<dbReference type="EMBL" id="JBHSQS010000002">
    <property type="protein sequence ID" value="MFC5922555.1"/>
    <property type="molecule type" value="Genomic_DNA"/>
</dbReference>
<feature type="transmembrane region" description="Helical" evidence="1">
    <location>
        <begin position="85"/>
        <end position="107"/>
    </location>
</feature>
<protein>
    <recommendedName>
        <fullName evidence="4">ABC transporter permease</fullName>
    </recommendedName>
</protein>
<evidence type="ECO:0000313" key="3">
    <source>
        <dbReference type="Proteomes" id="UP001596226"/>
    </source>
</evidence>
<feature type="transmembrane region" description="Helical" evidence="1">
    <location>
        <begin position="38"/>
        <end position="57"/>
    </location>
</feature>
<feature type="transmembrane region" description="Helical" evidence="1">
    <location>
        <begin position="255"/>
        <end position="275"/>
    </location>
</feature>
<accession>A0ABW1GZ55</accession>
<name>A0ABW1GZ55_9ACTN</name>
<comment type="caution">
    <text evidence="2">The sequence shown here is derived from an EMBL/GenBank/DDBJ whole genome shotgun (WGS) entry which is preliminary data.</text>
</comment>
<keyword evidence="1" id="KW-0812">Transmembrane</keyword>
<keyword evidence="1" id="KW-1133">Transmembrane helix</keyword>
<feature type="transmembrane region" description="Helical" evidence="1">
    <location>
        <begin position="168"/>
        <end position="189"/>
    </location>
</feature>
<proteinExistence type="predicted"/>
<evidence type="ECO:0008006" key="4">
    <source>
        <dbReference type="Google" id="ProtNLM"/>
    </source>
</evidence>
<gene>
    <name evidence="2" type="ORF">ACFQGL_04265</name>
</gene>
<sequence>MTTVTDLPVRAPAVVPRARYRDLLAAEWIKFWSLRSSWGSLLLILLAMVGFSVYASLADYRNWPSYPADRRALVNPFWDAFPDEAQLFVVLAAGSIGVIAIGGEYATGLIRTTFAVVPARRAVISAKIVVVTGVMTVLGVIGASAAFAASQAILSGRYGAVQLDDPGVLRAIAATALLTPLCTLIGLALGAVVRHTAPAIVTAASVLLLLPTAVDEDERWTALLRHAMPMPAWQRLIETTAPPAWAVTPYPATVAGAWTTYAAWAAICAVLTILATNHRDP</sequence>